<accession>A0A2G2WC19</accession>
<evidence type="ECO:0000256" key="1">
    <source>
        <dbReference type="ARBA" id="ARBA00004167"/>
    </source>
</evidence>
<feature type="domain" description="Trichome birefringence-like N-terminal" evidence="8">
    <location>
        <begin position="299"/>
        <end position="352"/>
    </location>
</feature>
<dbReference type="EMBL" id="MLFT02000007">
    <property type="protein sequence ID" value="PHT42778.1"/>
    <property type="molecule type" value="Genomic_DNA"/>
</dbReference>
<name>A0A2G2WC19_CAPBA</name>
<keyword evidence="5" id="KW-1133">Transmembrane helix</keyword>
<keyword evidence="4" id="KW-0735">Signal-anchor</keyword>
<dbReference type="GO" id="GO:0009834">
    <property type="term" value="P:plant-type secondary cell wall biogenesis"/>
    <property type="evidence" value="ECO:0007669"/>
    <property type="project" value="TreeGrafter"/>
</dbReference>
<evidence type="ECO:0000259" key="7">
    <source>
        <dbReference type="Pfam" id="PF13839"/>
    </source>
</evidence>
<dbReference type="STRING" id="33114.A0A2G2WC19"/>
<sequence length="639" mass="72239">MLLQITYQDKATQTDIIEDDTLEKIFKTLTTLSMKVDSMSSEIEKQKTNEAKLKSESTNQLTRQCTELCRSEDIKIPELCRSEDIKILELEGDVGILRKTHNITYQDKATQTDIIEDDTLEKIFKTLTTFSMKVDSMGNEMEKLKTNEVKLKSEATNQLTQQCADLCRSKDIKIPELEGDVGILRKTYNVYQSTSADFKVKDEEVLRERNRVEKSEENMKFKSAISNSFMKDNVTEELITNTEIEGNAGIPAKVPQKGEDLKALELKNSSRDQENEVTAPVNSAGGAAENMISTLKNHGCNSAKGRWVTDDSRPLYSGSGCKRWLSSMWACRLTQRMDFEYEKLRWRPRDCEMEDFTGVKFLKRMENKTLAFVGDSLGRQQFQSLMCMITGGEDRPDVLDVGREYGLVKARHAVRPDGWAYRFPSTQTTILYYWSASLCNLTPINASNPVTDYAMHLDCPPAFLSRFLPRFDVLVLNTGHHWSRGKLNANRWVMYVDGVPNMDMKIADIDGAKNFTIHNIIKWVDSQLPKYPGLKAFYRSISPRHFFNGDWNTGGTCDNTTPLSGGKEVLQDESSDAGAAGAVKGTAVKLLDITALSQLRDEGHISRYSIKSTPGVQDCLHWCLPGVPDTWNEILFAQL</sequence>
<comment type="subcellular location">
    <subcellularLocation>
        <location evidence="1">Membrane</location>
        <topology evidence="1">Single-pass membrane protein</topology>
    </subcellularLocation>
</comment>
<dbReference type="AlphaFoldDB" id="A0A2G2WC19"/>
<organism evidence="9 10">
    <name type="scientific">Capsicum baccatum</name>
    <name type="common">Peruvian pepper</name>
    <dbReference type="NCBI Taxonomy" id="33114"/>
    <lineage>
        <taxon>Eukaryota</taxon>
        <taxon>Viridiplantae</taxon>
        <taxon>Streptophyta</taxon>
        <taxon>Embryophyta</taxon>
        <taxon>Tracheophyta</taxon>
        <taxon>Spermatophyta</taxon>
        <taxon>Magnoliopsida</taxon>
        <taxon>eudicotyledons</taxon>
        <taxon>Gunneridae</taxon>
        <taxon>Pentapetalae</taxon>
        <taxon>asterids</taxon>
        <taxon>lamiids</taxon>
        <taxon>Solanales</taxon>
        <taxon>Solanaceae</taxon>
        <taxon>Solanoideae</taxon>
        <taxon>Capsiceae</taxon>
        <taxon>Capsicum</taxon>
    </lineage>
</organism>
<dbReference type="GO" id="GO:0005794">
    <property type="term" value="C:Golgi apparatus"/>
    <property type="evidence" value="ECO:0007669"/>
    <property type="project" value="UniProtKB-ARBA"/>
</dbReference>
<protein>
    <submittedName>
        <fullName evidence="9">Protein trichome birefringence-like 15</fullName>
    </submittedName>
</protein>
<keyword evidence="10" id="KW-1185">Reference proteome</keyword>
<evidence type="ECO:0000256" key="6">
    <source>
        <dbReference type="ARBA" id="ARBA00023136"/>
    </source>
</evidence>
<dbReference type="Pfam" id="PF13839">
    <property type="entry name" value="PC-Esterase"/>
    <property type="match status" value="1"/>
</dbReference>
<dbReference type="GO" id="GO:0016020">
    <property type="term" value="C:membrane"/>
    <property type="evidence" value="ECO:0007669"/>
    <property type="project" value="UniProtKB-SubCell"/>
</dbReference>
<dbReference type="PANTHER" id="PTHR13533:SF32">
    <property type="entry name" value="PROTEIN TRICHOME BIREFRINGENCE-LIKE 14"/>
    <property type="match status" value="1"/>
</dbReference>
<keyword evidence="3" id="KW-0812">Transmembrane</keyword>
<dbReference type="GO" id="GO:0016407">
    <property type="term" value="F:acetyltransferase activity"/>
    <property type="evidence" value="ECO:0007669"/>
    <property type="project" value="TreeGrafter"/>
</dbReference>
<dbReference type="OrthoDB" id="630188at2759"/>
<dbReference type="Pfam" id="PF14416">
    <property type="entry name" value="PMR5N"/>
    <property type="match status" value="1"/>
</dbReference>
<comment type="caution">
    <text evidence="9">The sequence shown here is derived from an EMBL/GenBank/DDBJ whole genome shotgun (WGS) entry which is preliminary data.</text>
</comment>
<keyword evidence="6" id="KW-0472">Membrane</keyword>
<evidence type="ECO:0000256" key="4">
    <source>
        <dbReference type="ARBA" id="ARBA00022968"/>
    </source>
</evidence>
<evidence type="ECO:0000313" key="10">
    <source>
        <dbReference type="Proteomes" id="UP000224567"/>
    </source>
</evidence>
<reference evidence="10" key="2">
    <citation type="journal article" date="2017" name="J. Anim. Genet.">
        <title>Multiple reference genome sequences of hot pepper reveal the massive evolution of plant disease resistance genes by retroduplication.</title>
        <authorList>
            <person name="Kim S."/>
            <person name="Park J."/>
            <person name="Yeom S.-I."/>
            <person name="Kim Y.-M."/>
            <person name="Seo E."/>
            <person name="Kim K.-T."/>
            <person name="Kim M.-S."/>
            <person name="Lee J.M."/>
            <person name="Cheong K."/>
            <person name="Shin H.-S."/>
            <person name="Kim S.-B."/>
            <person name="Han K."/>
            <person name="Lee J."/>
            <person name="Park M."/>
            <person name="Lee H.-A."/>
            <person name="Lee H.-Y."/>
            <person name="Lee Y."/>
            <person name="Oh S."/>
            <person name="Lee J.H."/>
            <person name="Choi E."/>
            <person name="Choi E."/>
            <person name="Lee S.E."/>
            <person name="Jeon J."/>
            <person name="Kim H."/>
            <person name="Choi G."/>
            <person name="Song H."/>
            <person name="Lee J."/>
            <person name="Lee S.-C."/>
            <person name="Kwon J.-K."/>
            <person name="Lee H.-Y."/>
            <person name="Koo N."/>
            <person name="Hong Y."/>
            <person name="Kim R.W."/>
            <person name="Kang W.-H."/>
            <person name="Huh J.H."/>
            <person name="Kang B.-C."/>
            <person name="Yang T.-J."/>
            <person name="Lee Y.-H."/>
            <person name="Bennetzen J.L."/>
            <person name="Choi D."/>
        </authorList>
    </citation>
    <scope>NUCLEOTIDE SEQUENCE [LARGE SCALE GENOMIC DNA]</scope>
    <source>
        <strain evidence="10">cv. PBC81</strain>
    </source>
</reference>
<evidence type="ECO:0000313" key="9">
    <source>
        <dbReference type="EMBL" id="PHT42778.1"/>
    </source>
</evidence>
<evidence type="ECO:0000256" key="2">
    <source>
        <dbReference type="ARBA" id="ARBA00007727"/>
    </source>
</evidence>
<dbReference type="GO" id="GO:0045492">
    <property type="term" value="P:xylan biosynthetic process"/>
    <property type="evidence" value="ECO:0007669"/>
    <property type="project" value="TreeGrafter"/>
</dbReference>
<feature type="domain" description="Trichome birefringence-like C-terminal" evidence="7">
    <location>
        <begin position="355"/>
        <end position="637"/>
    </location>
</feature>
<dbReference type="PANTHER" id="PTHR13533">
    <property type="entry name" value="N-ACETYLNEURAMINATE 9-O-ACETYLTRANSFERASE"/>
    <property type="match status" value="1"/>
</dbReference>
<comment type="similarity">
    <text evidence="2">Belongs to the PC-esterase family. TBL subfamily.</text>
</comment>
<reference evidence="9 10" key="1">
    <citation type="journal article" date="2017" name="Genome Biol.">
        <title>New reference genome sequences of hot pepper reveal the massive evolution of plant disease-resistance genes by retroduplication.</title>
        <authorList>
            <person name="Kim S."/>
            <person name="Park J."/>
            <person name="Yeom S.I."/>
            <person name="Kim Y.M."/>
            <person name="Seo E."/>
            <person name="Kim K.T."/>
            <person name="Kim M.S."/>
            <person name="Lee J.M."/>
            <person name="Cheong K."/>
            <person name="Shin H.S."/>
            <person name="Kim S.B."/>
            <person name="Han K."/>
            <person name="Lee J."/>
            <person name="Park M."/>
            <person name="Lee H.A."/>
            <person name="Lee H.Y."/>
            <person name="Lee Y."/>
            <person name="Oh S."/>
            <person name="Lee J.H."/>
            <person name="Choi E."/>
            <person name="Choi E."/>
            <person name="Lee S.E."/>
            <person name="Jeon J."/>
            <person name="Kim H."/>
            <person name="Choi G."/>
            <person name="Song H."/>
            <person name="Lee J."/>
            <person name="Lee S.C."/>
            <person name="Kwon J.K."/>
            <person name="Lee H.Y."/>
            <person name="Koo N."/>
            <person name="Hong Y."/>
            <person name="Kim R.W."/>
            <person name="Kang W.H."/>
            <person name="Huh J.H."/>
            <person name="Kang B.C."/>
            <person name="Yang T.J."/>
            <person name="Lee Y.H."/>
            <person name="Bennetzen J.L."/>
            <person name="Choi D."/>
        </authorList>
    </citation>
    <scope>NUCLEOTIDE SEQUENCE [LARGE SCALE GENOMIC DNA]</scope>
    <source>
        <strain evidence="10">cv. PBC81</strain>
    </source>
</reference>
<dbReference type="GO" id="GO:0010411">
    <property type="term" value="P:xyloglucan metabolic process"/>
    <property type="evidence" value="ECO:0007669"/>
    <property type="project" value="TreeGrafter"/>
</dbReference>
<evidence type="ECO:0000256" key="5">
    <source>
        <dbReference type="ARBA" id="ARBA00022989"/>
    </source>
</evidence>
<proteinExistence type="inferred from homology"/>
<evidence type="ECO:0000259" key="8">
    <source>
        <dbReference type="Pfam" id="PF14416"/>
    </source>
</evidence>
<gene>
    <name evidence="9" type="ORF">CQW23_16803</name>
</gene>
<evidence type="ECO:0000256" key="3">
    <source>
        <dbReference type="ARBA" id="ARBA00022692"/>
    </source>
</evidence>
<dbReference type="Proteomes" id="UP000224567">
    <property type="component" value="Unassembled WGS sequence"/>
</dbReference>
<dbReference type="InterPro" id="IPR025846">
    <property type="entry name" value="TBL_N"/>
</dbReference>
<dbReference type="InterPro" id="IPR026057">
    <property type="entry name" value="TBL_C"/>
</dbReference>